<gene>
    <name evidence="2" type="ORF">EEJ42_46770</name>
</gene>
<name>A0A3M8SIW7_9ACTN</name>
<keyword evidence="1" id="KW-1133">Transmembrane helix</keyword>
<reference evidence="2 3" key="1">
    <citation type="submission" date="2018-11" db="EMBL/GenBank/DDBJ databases">
        <title>The Potential of Streptomyces as Biocontrol Agents against the Tomato grey mould, Botrytis cinerea (Gray mold) Frontiers in Microbiology.</title>
        <authorList>
            <person name="Li D."/>
        </authorList>
    </citation>
    <scope>NUCLEOTIDE SEQUENCE [LARGE SCALE GENOMIC DNA]</scope>
    <source>
        <strain evidence="2 3">NEAU-LD23</strain>
    </source>
</reference>
<protein>
    <recommendedName>
        <fullName evidence="4">Integral membrane protein</fullName>
    </recommendedName>
</protein>
<evidence type="ECO:0008006" key="4">
    <source>
        <dbReference type="Google" id="ProtNLM"/>
    </source>
</evidence>
<proteinExistence type="predicted"/>
<dbReference type="AlphaFoldDB" id="A0A3M8SIW7"/>
<organism evidence="2 3">
    <name type="scientific">Streptomyces botrytidirepellens</name>
    <dbReference type="NCBI Taxonomy" id="2486417"/>
    <lineage>
        <taxon>Bacteria</taxon>
        <taxon>Bacillati</taxon>
        <taxon>Actinomycetota</taxon>
        <taxon>Actinomycetes</taxon>
        <taxon>Kitasatosporales</taxon>
        <taxon>Streptomycetaceae</taxon>
        <taxon>Streptomyces</taxon>
    </lineage>
</organism>
<evidence type="ECO:0000313" key="2">
    <source>
        <dbReference type="EMBL" id="RNF81287.1"/>
    </source>
</evidence>
<feature type="transmembrane region" description="Helical" evidence="1">
    <location>
        <begin position="7"/>
        <end position="29"/>
    </location>
</feature>
<keyword evidence="1" id="KW-0472">Membrane</keyword>
<comment type="caution">
    <text evidence="2">The sequence shown here is derived from an EMBL/GenBank/DDBJ whole genome shotgun (WGS) entry which is preliminary data.</text>
</comment>
<feature type="transmembrane region" description="Helical" evidence="1">
    <location>
        <begin position="41"/>
        <end position="62"/>
    </location>
</feature>
<dbReference type="RefSeq" id="WP_123108233.1">
    <property type="nucleotide sequence ID" value="NZ_RIBZ01000867.1"/>
</dbReference>
<sequence length="104" mass="11254">MTSFLRWAGAAVLVLANLVNVYFAFWALVTEPGGDWDENTLTGIETASFSVVLVGVVTLLLAALPVRKGALSRWWLAPPAVFIVLGAARWTYIAQYYPQAANGP</sequence>
<keyword evidence="3" id="KW-1185">Reference proteome</keyword>
<feature type="transmembrane region" description="Helical" evidence="1">
    <location>
        <begin position="74"/>
        <end position="92"/>
    </location>
</feature>
<keyword evidence="1" id="KW-0812">Transmembrane</keyword>
<evidence type="ECO:0000256" key="1">
    <source>
        <dbReference type="SAM" id="Phobius"/>
    </source>
</evidence>
<dbReference type="Proteomes" id="UP000275401">
    <property type="component" value="Unassembled WGS sequence"/>
</dbReference>
<accession>A0A3M8SIW7</accession>
<dbReference type="EMBL" id="RIBZ01000867">
    <property type="protein sequence ID" value="RNF81287.1"/>
    <property type="molecule type" value="Genomic_DNA"/>
</dbReference>
<evidence type="ECO:0000313" key="3">
    <source>
        <dbReference type="Proteomes" id="UP000275401"/>
    </source>
</evidence>